<name>X1NQ16_9ZZZZ</name>
<dbReference type="AlphaFoldDB" id="X1NQ16"/>
<dbReference type="Gene3D" id="3.40.190.10">
    <property type="entry name" value="Periplasmic binding protein-like II"/>
    <property type="match status" value="1"/>
</dbReference>
<organism evidence="1">
    <name type="scientific">marine sediment metagenome</name>
    <dbReference type="NCBI Taxonomy" id="412755"/>
    <lineage>
        <taxon>unclassified sequences</taxon>
        <taxon>metagenomes</taxon>
        <taxon>ecological metagenomes</taxon>
    </lineage>
</organism>
<reference evidence="1" key="1">
    <citation type="journal article" date="2014" name="Front. Microbiol.">
        <title>High frequency of phylogenetically diverse reductive dehalogenase-homologous genes in deep subseafloor sedimentary metagenomes.</title>
        <authorList>
            <person name="Kawai M."/>
            <person name="Futagami T."/>
            <person name="Toyoda A."/>
            <person name="Takaki Y."/>
            <person name="Nishi S."/>
            <person name="Hori S."/>
            <person name="Arai W."/>
            <person name="Tsubouchi T."/>
            <person name="Morono Y."/>
            <person name="Uchiyama I."/>
            <person name="Ito T."/>
            <person name="Fujiyama A."/>
            <person name="Inagaki F."/>
            <person name="Takami H."/>
        </authorList>
    </citation>
    <scope>NUCLEOTIDE SEQUENCE</scope>
    <source>
        <strain evidence="1">Expedition CK06-06</strain>
    </source>
</reference>
<comment type="caution">
    <text evidence="1">The sequence shown here is derived from an EMBL/GenBank/DDBJ whole genome shotgun (WGS) entry which is preliminary data.</text>
</comment>
<proteinExistence type="predicted"/>
<sequence length="72" mass="8292">IGGYADWIVDYGSDSLTLDTNATVKTMEFLTYIYNEEKILPYNIEYGEINELFKSGNAHRGFIYQVFIIKKG</sequence>
<evidence type="ECO:0000313" key="1">
    <source>
        <dbReference type="EMBL" id="GAI28890.1"/>
    </source>
</evidence>
<protein>
    <submittedName>
        <fullName evidence="1">Uncharacterized protein</fullName>
    </submittedName>
</protein>
<gene>
    <name evidence="1" type="ORF">S06H3_24888</name>
</gene>
<dbReference type="EMBL" id="BARV01014058">
    <property type="protein sequence ID" value="GAI28890.1"/>
    <property type="molecule type" value="Genomic_DNA"/>
</dbReference>
<accession>X1NQ16</accession>
<feature type="non-terminal residue" evidence="1">
    <location>
        <position position="1"/>
    </location>
</feature>